<accession>A0A3P3WDB6</accession>
<comment type="caution">
    <text evidence="2">The sequence shown here is derived from an EMBL/GenBank/DDBJ whole genome shotgun (WGS) entry which is preliminary data.</text>
</comment>
<gene>
    <name evidence="2" type="ORF">EG240_01380</name>
</gene>
<reference evidence="2 3" key="1">
    <citation type="submission" date="2018-11" db="EMBL/GenBank/DDBJ databases">
        <title>Flavobacterium sp. nov., YIM 102701-2 draft genome.</title>
        <authorList>
            <person name="Li G."/>
            <person name="Jiang Y."/>
        </authorList>
    </citation>
    <scope>NUCLEOTIDE SEQUENCE [LARGE SCALE GENOMIC DNA]</scope>
    <source>
        <strain evidence="2 3">YIM 102701-2</strain>
    </source>
</reference>
<dbReference type="Proteomes" id="UP000275719">
    <property type="component" value="Unassembled WGS sequence"/>
</dbReference>
<dbReference type="PANTHER" id="PTHR34980">
    <property type="entry name" value="INNER MEMBRANE PROTEIN-RELATED-RELATED"/>
    <property type="match status" value="1"/>
</dbReference>
<feature type="transmembrane region" description="Helical" evidence="1">
    <location>
        <begin position="81"/>
        <end position="103"/>
    </location>
</feature>
<dbReference type="PANTHER" id="PTHR34980:SF2">
    <property type="entry name" value="INNER MEMBRANE PROTEIN YHAH-RELATED"/>
    <property type="match status" value="1"/>
</dbReference>
<dbReference type="RefSeq" id="WP_125016649.1">
    <property type="nucleotide sequence ID" value="NZ_RQVQ01000002.1"/>
</dbReference>
<evidence type="ECO:0000256" key="1">
    <source>
        <dbReference type="SAM" id="Phobius"/>
    </source>
</evidence>
<feature type="transmembrane region" description="Helical" evidence="1">
    <location>
        <begin position="20"/>
        <end position="37"/>
    </location>
</feature>
<dbReference type="AlphaFoldDB" id="A0A3P3WDB6"/>
<dbReference type="InterPro" id="IPR008523">
    <property type="entry name" value="DUF805"/>
</dbReference>
<keyword evidence="1" id="KW-0472">Membrane</keyword>
<organism evidence="2 3">
    <name type="scientific">Paenimyroides tangerinum</name>
    <dbReference type="NCBI Taxonomy" id="2488728"/>
    <lineage>
        <taxon>Bacteria</taxon>
        <taxon>Pseudomonadati</taxon>
        <taxon>Bacteroidota</taxon>
        <taxon>Flavobacteriia</taxon>
        <taxon>Flavobacteriales</taxon>
        <taxon>Flavobacteriaceae</taxon>
        <taxon>Paenimyroides</taxon>
    </lineage>
</organism>
<dbReference type="EMBL" id="RQVQ01000002">
    <property type="protein sequence ID" value="RRJ93155.1"/>
    <property type="molecule type" value="Genomic_DNA"/>
</dbReference>
<proteinExistence type="predicted"/>
<sequence length="108" mass="12748">MKSVFYYYSNLKGKANRKEFGIYLLIEIIIGFIALELASKISINEYETLIYLFYINLIIGFSTVPFLAVCTRRLNFLNYPSYLIFLIAIPFINQIFVILLLFLKKRKK</sequence>
<keyword evidence="1" id="KW-0812">Transmembrane</keyword>
<evidence type="ECO:0000313" key="3">
    <source>
        <dbReference type="Proteomes" id="UP000275719"/>
    </source>
</evidence>
<dbReference type="Pfam" id="PF05656">
    <property type="entry name" value="DUF805"/>
    <property type="match status" value="1"/>
</dbReference>
<evidence type="ECO:0000313" key="2">
    <source>
        <dbReference type="EMBL" id="RRJ93155.1"/>
    </source>
</evidence>
<name>A0A3P3WDB6_9FLAO</name>
<feature type="transmembrane region" description="Helical" evidence="1">
    <location>
        <begin position="49"/>
        <end position="69"/>
    </location>
</feature>
<keyword evidence="3" id="KW-1185">Reference proteome</keyword>
<protein>
    <submittedName>
        <fullName evidence="2">DUF805 domain-containing protein</fullName>
    </submittedName>
</protein>
<keyword evidence="1" id="KW-1133">Transmembrane helix</keyword>
<dbReference type="GO" id="GO:0005886">
    <property type="term" value="C:plasma membrane"/>
    <property type="evidence" value="ECO:0007669"/>
    <property type="project" value="TreeGrafter"/>
</dbReference>